<dbReference type="RefSeq" id="WP_150439253.1">
    <property type="nucleotide sequence ID" value="NZ_VYKL01000014.1"/>
</dbReference>
<dbReference type="FunFam" id="3.40.1080.10:FF:000001">
    <property type="entry name" value="Succinyl-coa:3-ketoacid-coenzyme a transferase subunit b"/>
    <property type="match status" value="1"/>
</dbReference>
<dbReference type="SUPFAM" id="SSF100950">
    <property type="entry name" value="NagB/RpiA/CoA transferase-like"/>
    <property type="match status" value="1"/>
</dbReference>
<sequence length="225" mass="24270">MSTPIEQTLDIREKIAKRAEKEIVSGNYVNLGIGMPTLIANFISKDKRVVLQSENGLLGIGPYPKESEIDPDLINAGKETITAAKGASYFSSAESFAMIRGGHIDVAILGGMEVSETGDLSNWMIPGKMIKGMGGAMDLVHGAKKIIVIMDHTNKKGQPKILKTCTLPLTGKGVVHRIITERAVIDVTASGLKLVEVAKGYTIDDIQSVTEPTLLMDKYIKLDAY</sequence>
<dbReference type="InterPro" id="IPR004165">
    <property type="entry name" value="CoA_trans_fam_I"/>
</dbReference>
<comment type="subunit">
    <text evidence="3">Heterodimer of a subunit A and a subunit B.</text>
</comment>
<dbReference type="AlphaFoldDB" id="A0A5J5HYJ4"/>
<dbReference type="InterPro" id="IPR004164">
    <property type="entry name" value="CoA_transf_AS"/>
</dbReference>
<dbReference type="Gene3D" id="3.40.1080.10">
    <property type="entry name" value="Glutaconate Coenzyme A-transferase"/>
    <property type="match status" value="1"/>
</dbReference>
<gene>
    <name evidence="7" type="ORF">F4V44_06835</name>
</gene>
<dbReference type="InterPro" id="IPR037171">
    <property type="entry name" value="NagB/RpiA_transferase-like"/>
</dbReference>
<evidence type="ECO:0000313" key="7">
    <source>
        <dbReference type="EMBL" id="KAA9027025.1"/>
    </source>
</evidence>
<dbReference type="Pfam" id="PF01144">
    <property type="entry name" value="CoA_trans"/>
    <property type="match status" value="1"/>
</dbReference>
<keyword evidence="8" id="KW-1185">Reference proteome</keyword>
<organism evidence="7 8">
    <name type="scientific">Niallia endozanthoxylica</name>
    <dbReference type="NCBI Taxonomy" id="2036016"/>
    <lineage>
        <taxon>Bacteria</taxon>
        <taxon>Bacillati</taxon>
        <taxon>Bacillota</taxon>
        <taxon>Bacilli</taxon>
        <taxon>Bacillales</taxon>
        <taxon>Bacillaceae</taxon>
        <taxon>Niallia</taxon>
    </lineage>
</organism>
<evidence type="ECO:0000256" key="3">
    <source>
        <dbReference type="ARBA" id="ARBA00065483"/>
    </source>
</evidence>
<dbReference type="PROSITE" id="PS01274">
    <property type="entry name" value="COA_TRANSF_2"/>
    <property type="match status" value="1"/>
</dbReference>
<reference evidence="7 8" key="1">
    <citation type="submission" date="2019-09" db="EMBL/GenBank/DDBJ databases">
        <title>Whole genome sequences of isolates from the Mars Exploration Rovers.</title>
        <authorList>
            <person name="Seuylemezian A."/>
            <person name="Vaishampayan P."/>
        </authorList>
    </citation>
    <scope>NUCLEOTIDE SEQUENCE [LARGE SCALE GENOMIC DNA]</scope>
    <source>
        <strain evidence="7 8">MER_TA_151</strain>
    </source>
</reference>
<evidence type="ECO:0000256" key="2">
    <source>
        <dbReference type="ARBA" id="ARBA00022679"/>
    </source>
</evidence>
<dbReference type="SMART" id="SM00882">
    <property type="entry name" value="CoA_trans"/>
    <property type="match status" value="1"/>
</dbReference>
<evidence type="ECO:0000313" key="8">
    <source>
        <dbReference type="Proteomes" id="UP000326671"/>
    </source>
</evidence>
<dbReference type="Proteomes" id="UP000326671">
    <property type="component" value="Unassembled WGS sequence"/>
</dbReference>
<dbReference type="EMBL" id="VYKL01000014">
    <property type="protein sequence ID" value="KAA9027025.1"/>
    <property type="molecule type" value="Genomic_DNA"/>
</dbReference>
<comment type="caution">
    <text evidence="7">The sequence shown here is derived from an EMBL/GenBank/DDBJ whole genome shotgun (WGS) entry which is preliminary data.</text>
</comment>
<dbReference type="NCBIfam" id="TIGR02428">
    <property type="entry name" value="pcaJ_scoB_fam"/>
    <property type="match status" value="1"/>
</dbReference>
<comment type="similarity">
    <text evidence="1">Belongs to the 3-oxoacid CoA-transferase subunit B family.</text>
</comment>
<dbReference type="OrthoDB" id="9778604at2"/>
<dbReference type="GO" id="GO:0008410">
    <property type="term" value="F:CoA-transferase activity"/>
    <property type="evidence" value="ECO:0007669"/>
    <property type="project" value="InterPro"/>
</dbReference>
<keyword evidence="2 7" id="KW-0808">Transferase</keyword>
<accession>A0A5J5HYJ4</accession>
<evidence type="ECO:0000256" key="6">
    <source>
        <dbReference type="ARBA" id="ARBA00081146"/>
    </source>
</evidence>
<dbReference type="PANTHER" id="PTHR13707">
    <property type="entry name" value="KETOACID-COENZYME A TRANSFERASE"/>
    <property type="match status" value="1"/>
</dbReference>
<evidence type="ECO:0000256" key="4">
    <source>
        <dbReference type="ARBA" id="ARBA00072796"/>
    </source>
</evidence>
<name>A0A5J5HYJ4_9BACI</name>
<protein>
    <recommendedName>
        <fullName evidence="4">Probable succinyl-CoA:3-ketoacid coenzyme A transferase subunit B</fullName>
    </recommendedName>
    <alternativeName>
        <fullName evidence="6">OXCT B</fullName>
    </alternativeName>
    <alternativeName>
        <fullName evidence="5">Succinyl-CoA:3-oxoacid CoA-transferase</fullName>
    </alternativeName>
</protein>
<dbReference type="PANTHER" id="PTHR13707:SF57">
    <property type="entry name" value="SUCCINYL-COA:3-KETOACID COENZYME A TRANSFERASE SUBUNIT B-RELATED"/>
    <property type="match status" value="1"/>
</dbReference>
<evidence type="ECO:0000256" key="5">
    <source>
        <dbReference type="ARBA" id="ARBA00081138"/>
    </source>
</evidence>
<dbReference type="InterPro" id="IPR012791">
    <property type="entry name" value="3-oxoacid_CoA-transf_B"/>
</dbReference>
<evidence type="ECO:0000256" key="1">
    <source>
        <dbReference type="ARBA" id="ARBA00007047"/>
    </source>
</evidence>
<proteinExistence type="inferred from homology"/>